<dbReference type="InterPro" id="IPR012869">
    <property type="entry name" value="RHH_5"/>
</dbReference>
<dbReference type="GO" id="GO:0006355">
    <property type="term" value="P:regulation of DNA-templated transcription"/>
    <property type="evidence" value="ECO:0007669"/>
    <property type="project" value="InterPro"/>
</dbReference>
<dbReference type="SUPFAM" id="SSF47598">
    <property type="entry name" value="Ribbon-helix-helix"/>
    <property type="match status" value="1"/>
</dbReference>
<gene>
    <name evidence="2" type="ORF">EBN03_23875</name>
</gene>
<dbReference type="Pfam" id="PF07878">
    <property type="entry name" value="RHH_5"/>
    <property type="match status" value="1"/>
</dbReference>
<dbReference type="AlphaFoldDB" id="A0A3M2KX54"/>
<protein>
    <submittedName>
        <fullName evidence="2">Ribbon-helix-helix protein, CopG family</fullName>
    </submittedName>
</protein>
<organism evidence="2 3">
    <name type="scientific">Nocardia stercoris</name>
    <dbReference type="NCBI Taxonomy" id="2483361"/>
    <lineage>
        <taxon>Bacteria</taxon>
        <taxon>Bacillati</taxon>
        <taxon>Actinomycetota</taxon>
        <taxon>Actinomycetes</taxon>
        <taxon>Mycobacteriales</taxon>
        <taxon>Nocardiaceae</taxon>
        <taxon>Nocardia</taxon>
    </lineage>
</organism>
<evidence type="ECO:0000313" key="2">
    <source>
        <dbReference type="EMBL" id="RMI29841.1"/>
    </source>
</evidence>
<dbReference type="EMBL" id="RFFH01000012">
    <property type="protein sequence ID" value="RMI29841.1"/>
    <property type="molecule type" value="Genomic_DNA"/>
</dbReference>
<evidence type="ECO:0000259" key="1">
    <source>
        <dbReference type="Pfam" id="PF07878"/>
    </source>
</evidence>
<accession>A0A3M2KX54</accession>
<dbReference type="OrthoDB" id="4569069at2"/>
<dbReference type="Proteomes" id="UP000279275">
    <property type="component" value="Unassembled WGS sequence"/>
</dbReference>
<feature type="domain" description="CopG-like ribbon-helix-helix" evidence="1">
    <location>
        <begin position="4"/>
        <end position="35"/>
    </location>
</feature>
<dbReference type="CDD" id="cd21631">
    <property type="entry name" value="RHH_CopG_NikR-like"/>
    <property type="match status" value="1"/>
</dbReference>
<dbReference type="InterPro" id="IPR010985">
    <property type="entry name" value="Ribbon_hlx_hlx"/>
</dbReference>
<sequence>MGKMTRLTVTLDPAVYEWVTRAAAAEGRSVSQVINRAVRSDLVRNSLAQLPIQPEEDALAAVAAEAELRYSDGGGS</sequence>
<comment type="caution">
    <text evidence="2">The sequence shown here is derived from an EMBL/GenBank/DDBJ whole genome shotgun (WGS) entry which is preliminary data.</text>
</comment>
<keyword evidence="3" id="KW-1185">Reference proteome</keyword>
<dbReference type="RefSeq" id="WP_122190354.1">
    <property type="nucleotide sequence ID" value="NZ_RFFH01000012.1"/>
</dbReference>
<name>A0A3M2KX54_9NOCA</name>
<evidence type="ECO:0000313" key="3">
    <source>
        <dbReference type="Proteomes" id="UP000279275"/>
    </source>
</evidence>
<reference evidence="2 3" key="1">
    <citation type="submission" date="2018-10" db="EMBL/GenBank/DDBJ databases">
        <title>Isolation from cow dung.</title>
        <authorList>
            <person name="Ling L."/>
        </authorList>
    </citation>
    <scope>NUCLEOTIDE SEQUENCE [LARGE SCALE GENOMIC DNA]</scope>
    <source>
        <strain evidence="2 3">NEAU-LL90</strain>
    </source>
</reference>
<proteinExistence type="predicted"/>